<dbReference type="CDD" id="cd12797">
    <property type="entry name" value="M23_peptidase"/>
    <property type="match status" value="1"/>
</dbReference>
<dbReference type="GO" id="GO:0004222">
    <property type="term" value="F:metalloendopeptidase activity"/>
    <property type="evidence" value="ECO:0007669"/>
    <property type="project" value="TreeGrafter"/>
</dbReference>
<keyword evidence="5" id="KW-0862">Zinc</keyword>
<evidence type="ECO:0000256" key="4">
    <source>
        <dbReference type="ARBA" id="ARBA00022801"/>
    </source>
</evidence>
<feature type="domain" description="M23ase beta-sheet core" evidence="8">
    <location>
        <begin position="342"/>
        <end position="441"/>
    </location>
</feature>
<dbReference type="SUPFAM" id="SSF51261">
    <property type="entry name" value="Duplicated hybrid motif"/>
    <property type="match status" value="1"/>
</dbReference>
<dbReference type="HOGENOM" id="CLU_029425_15_0_5"/>
<dbReference type="STRING" id="1384459.GL4_0121"/>
<evidence type="ECO:0000256" key="3">
    <source>
        <dbReference type="ARBA" id="ARBA00022723"/>
    </source>
</evidence>
<dbReference type="Gene3D" id="1.10.287.1490">
    <property type="match status" value="1"/>
</dbReference>
<evidence type="ECO:0000313" key="10">
    <source>
        <dbReference type="Proteomes" id="UP000031643"/>
    </source>
</evidence>
<reference evidence="9 10" key="1">
    <citation type="submission" date="2014-09" db="EMBL/GenBank/DDBJ databases">
        <title>Genome sequencing of Methyloceanibacter caenitepidi Gela4.</title>
        <authorList>
            <person name="Takeuchi M."/>
            <person name="Susumu S."/>
            <person name="Kamagata Y."/>
            <person name="Oshima K."/>
            <person name="Hattori M."/>
            <person name="Iwasaki W."/>
        </authorList>
    </citation>
    <scope>NUCLEOTIDE SEQUENCE [LARGE SCALE GENOMIC DNA]</scope>
    <source>
        <strain evidence="9 10">Gela4</strain>
    </source>
</reference>
<keyword evidence="6" id="KW-0482">Metalloprotease</keyword>
<dbReference type="RefSeq" id="WP_052464000.1">
    <property type="nucleotide sequence ID" value="NZ_AP014648.1"/>
</dbReference>
<dbReference type="Proteomes" id="UP000031643">
    <property type="component" value="Chromosome"/>
</dbReference>
<dbReference type="InterPro" id="IPR011055">
    <property type="entry name" value="Dup_hybrid_motif"/>
</dbReference>
<keyword evidence="10" id="KW-1185">Reference proteome</keyword>
<keyword evidence="7" id="KW-0175">Coiled coil</keyword>
<comment type="cofactor">
    <cofactor evidence="1">
        <name>Zn(2+)</name>
        <dbReference type="ChEBI" id="CHEBI:29105"/>
    </cofactor>
</comment>
<feature type="coiled-coil region" evidence="7">
    <location>
        <begin position="39"/>
        <end position="115"/>
    </location>
</feature>
<evidence type="ECO:0000313" key="9">
    <source>
        <dbReference type="EMBL" id="BAQ15592.1"/>
    </source>
</evidence>
<feature type="coiled-coil region" evidence="7">
    <location>
        <begin position="176"/>
        <end position="278"/>
    </location>
</feature>
<dbReference type="InterPro" id="IPR050570">
    <property type="entry name" value="Cell_wall_metabolism_enzyme"/>
</dbReference>
<gene>
    <name evidence="9" type="ORF">GL4_0121</name>
</gene>
<dbReference type="AlphaFoldDB" id="A0A0A8JZ22"/>
<dbReference type="PANTHER" id="PTHR21666:SF288">
    <property type="entry name" value="CELL DIVISION PROTEIN YTFB"/>
    <property type="match status" value="1"/>
</dbReference>
<evidence type="ECO:0000259" key="8">
    <source>
        <dbReference type="Pfam" id="PF01551"/>
    </source>
</evidence>
<evidence type="ECO:0000256" key="2">
    <source>
        <dbReference type="ARBA" id="ARBA00022670"/>
    </source>
</evidence>
<dbReference type="PANTHER" id="PTHR21666">
    <property type="entry name" value="PEPTIDASE-RELATED"/>
    <property type="match status" value="1"/>
</dbReference>
<dbReference type="Gene3D" id="2.70.70.10">
    <property type="entry name" value="Glucose Permease (Domain IIA)"/>
    <property type="match status" value="1"/>
</dbReference>
<evidence type="ECO:0000256" key="5">
    <source>
        <dbReference type="ARBA" id="ARBA00022833"/>
    </source>
</evidence>
<keyword evidence="3" id="KW-0479">Metal-binding</keyword>
<organism evidence="9 10">
    <name type="scientific">Methyloceanibacter caenitepidi</name>
    <dbReference type="NCBI Taxonomy" id="1384459"/>
    <lineage>
        <taxon>Bacteria</taxon>
        <taxon>Pseudomonadati</taxon>
        <taxon>Pseudomonadota</taxon>
        <taxon>Alphaproteobacteria</taxon>
        <taxon>Hyphomicrobiales</taxon>
        <taxon>Hyphomicrobiaceae</taxon>
        <taxon>Methyloceanibacter</taxon>
    </lineage>
</organism>
<accession>A0A0A8JZ22</accession>
<proteinExistence type="predicted"/>
<dbReference type="Pfam" id="PF01551">
    <property type="entry name" value="Peptidase_M23"/>
    <property type="match status" value="1"/>
</dbReference>
<name>A0A0A8JZ22_9HYPH</name>
<dbReference type="GO" id="GO:0046872">
    <property type="term" value="F:metal ion binding"/>
    <property type="evidence" value="ECO:0007669"/>
    <property type="project" value="UniProtKB-KW"/>
</dbReference>
<evidence type="ECO:0000256" key="6">
    <source>
        <dbReference type="ARBA" id="ARBA00023049"/>
    </source>
</evidence>
<dbReference type="EMBL" id="AP014648">
    <property type="protein sequence ID" value="BAQ15592.1"/>
    <property type="molecule type" value="Genomic_DNA"/>
</dbReference>
<keyword evidence="2" id="KW-0645">Protease</keyword>
<keyword evidence="4 9" id="KW-0378">Hydrolase</keyword>
<sequence>MAHNERSTFTTRNIRAALLVGALLIVPTSVVHGQDDLTRDEAKKRLDETEQELESSRVRAEGLTKDLAALAEERARLRTELIEAGKRVQASEATLSETESELAELTAQVNVMQTSIDERKAAIVTMLSAMQRIGRTPPPAIVTRRDDALKVVRGAMLLAEVYPELKYQADSLTESLQDLSAVEERVRAERDAQRREADQLAAEQARLDELIAAKQSREAQDQEELASLTESAQTLASEVETLNDLVEKLDEKIAKAEVAQYDAEVEAEKALRERLKQEVMATPANERVVELKPDSKKVAFADPARMTPVTPFGDAKGSLRLPAQGERLQRFGDKDSAGVAIQGVAMQTREEARVTAPADGWVVYSGPFRSYGQLLIINAGGGYHILLAGMSRIDVSLGQFVLAGEPIAVMGKSPAPDSSGGQSSRPVLYVEFRKDGRPIDPGPWWAEASGKVQG</sequence>
<dbReference type="OrthoDB" id="9809144at2"/>
<evidence type="ECO:0000256" key="1">
    <source>
        <dbReference type="ARBA" id="ARBA00001947"/>
    </source>
</evidence>
<dbReference type="GO" id="GO:0006508">
    <property type="term" value="P:proteolysis"/>
    <property type="evidence" value="ECO:0007669"/>
    <property type="project" value="UniProtKB-KW"/>
</dbReference>
<protein>
    <submittedName>
        <fullName evidence="9">Periplasmic septal ring factor with murein hydrolase activity EnvC/YibP</fullName>
    </submittedName>
</protein>
<evidence type="ECO:0000256" key="7">
    <source>
        <dbReference type="SAM" id="Coils"/>
    </source>
</evidence>
<dbReference type="KEGG" id="mcg:GL4_0121"/>
<dbReference type="InterPro" id="IPR016047">
    <property type="entry name" value="M23ase_b-sheet_dom"/>
</dbReference>